<gene>
    <name evidence="1" type="ORF">LEA_01849</name>
</gene>
<comment type="caution">
    <text evidence="1">The sequence shown here is derived from an EMBL/GenBank/DDBJ whole genome shotgun (WGS) entry which is preliminary data.</text>
</comment>
<sequence length="90" mass="10579">MEKGYSIRGGYICDTCYNCLPKSCKLHIQEFDKIQIKRLLSICKENRDTFYTCGNFKMGDRWIKLSGITFDLHDIKKIKLKFHPRELVGS</sequence>
<proteinExistence type="predicted"/>
<dbReference type="EMBL" id="AJWY01001291">
    <property type="protein sequence ID" value="EKC79998.1"/>
    <property type="molecule type" value="Genomic_DNA"/>
</dbReference>
<reference evidence="1" key="1">
    <citation type="journal article" date="2013" name="Environ. Microbiol.">
        <title>Microbiota from the distal guts of lean and obese adolescents exhibit partial functional redundancy besides clear differences in community structure.</title>
        <authorList>
            <person name="Ferrer M."/>
            <person name="Ruiz A."/>
            <person name="Lanza F."/>
            <person name="Haange S.B."/>
            <person name="Oberbach A."/>
            <person name="Till H."/>
            <person name="Bargiela R."/>
            <person name="Campoy C."/>
            <person name="Segura M.T."/>
            <person name="Richter M."/>
            <person name="von Bergen M."/>
            <person name="Seifert J."/>
            <person name="Suarez A."/>
        </authorList>
    </citation>
    <scope>NUCLEOTIDE SEQUENCE</scope>
</reference>
<evidence type="ECO:0000313" key="1">
    <source>
        <dbReference type="EMBL" id="EKC79998.1"/>
    </source>
</evidence>
<organism evidence="1">
    <name type="scientific">human gut metagenome</name>
    <dbReference type="NCBI Taxonomy" id="408170"/>
    <lineage>
        <taxon>unclassified sequences</taxon>
        <taxon>metagenomes</taxon>
        <taxon>organismal metagenomes</taxon>
    </lineage>
</organism>
<accession>K1UCZ1</accession>
<feature type="non-terminal residue" evidence="1">
    <location>
        <position position="90"/>
    </location>
</feature>
<name>K1UCZ1_9ZZZZ</name>
<dbReference type="AlphaFoldDB" id="K1UCZ1"/>
<protein>
    <submittedName>
        <fullName evidence="1">DnaJ domain protein</fullName>
    </submittedName>
</protein>